<comment type="caution">
    <text evidence="1">The sequence shown here is derived from an EMBL/GenBank/DDBJ whole genome shotgun (WGS) entry which is preliminary data.</text>
</comment>
<sequence>MGEGKNFYLALFSLIRLFVHLFGLTYISLFGHFLIWAFLIFLVIWAFYHLFS</sequence>
<dbReference type="Proteomes" id="UP001497535">
    <property type="component" value="Unassembled WGS sequence"/>
</dbReference>
<reference evidence="1" key="1">
    <citation type="submission" date="2023-11" db="EMBL/GenBank/DDBJ databases">
        <authorList>
            <person name="Poullet M."/>
        </authorList>
    </citation>
    <scope>NUCLEOTIDE SEQUENCE</scope>
    <source>
        <strain evidence="1">E1834</strain>
    </source>
</reference>
<evidence type="ECO:0000313" key="1">
    <source>
        <dbReference type="EMBL" id="CAK5018080.1"/>
    </source>
</evidence>
<dbReference type="EMBL" id="CAVMJV010000003">
    <property type="protein sequence ID" value="CAK5018080.1"/>
    <property type="molecule type" value="Genomic_DNA"/>
</dbReference>
<proteinExistence type="predicted"/>
<name>A0ACB0XU51_MELEN</name>
<keyword evidence="2" id="KW-1185">Reference proteome</keyword>
<accession>A0ACB0XU51</accession>
<protein>
    <submittedName>
        <fullName evidence="1">Uncharacterized protein</fullName>
    </submittedName>
</protein>
<evidence type="ECO:0000313" key="2">
    <source>
        <dbReference type="Proteomes" id="UP001497535"/>
    </source>
</evidence>
<organism evidence="1 2">
    <name type="scientific">Meloidogyne enterolobii</name>
    <name type="common">Root-knot nematode worm</name>
    <name type="synonym">Meloidogyne mayaguensis</name>
    <dbReference type="NCBI Taxonomy" id="390850"/>
    <lineage>
        <taxon>Eukaryota</taxon>
        <taxon>Metazoa</taxon>
        <taxon>Ecdysozoa</taxon>
        <taxon>Nematoda</taxon>
        <taxon>Chromadorea</taxon>
        <taxon>Rhabditida</taxon>
        <taxon>Tylenchina</taxon>
        <taxon>Tylenchomorpha</taxon>
        <taxon>Tylenchoidea</taxon>
        <taxon>Meloidogynidae</taxon>
        <taxon>Meloidogyninae</taxon>
        <taxon>Meloidogyne</taxon>
    </lineage>
</organism>
<gene>
    <name evidence="1" type="ORF">MENTE1834_LOCUS3720</name>
</gene>